<evidence type="ECO:0000256" key="1">
    <source>
        <dbReference type="SAM" id="Coils"/>
    </source>
</evidence>
<feature type="signal peptide" evidence="2">
    <location>
        <begin position="1"/>
        <end position="20"/>
    </location>
</feature>
<dbReference type="OrthoDB" id="5297564at2"/>
<evidence type="ECO:0000313" key="3">
    <source>
        <dbReference type="EMBL" id="RAK58703.1"/>
    </source>
</evidence>
<comment type="caution">
    <text evidence="3">The sequence shown here is derived from an EMBL/GenBank/DDBJ whole genome shotgun (WGS) entry which is preliminary data.</text>
</comment>
<dbReference type="AlphaFoldDB" id="A0A328AUK1"/>
<feature type="coiled-coil region" evidence="1">
    <location>
        <begin position="25"/>
        <end position="52"/>
    </location>
</feature>
<keyword evidence="4" id="KW-1185">Reference proteome</keyword>
<feature type="chain" id="PRO_5016275532" description="Transporter" evidence="2">
    <location>
        <begin position="21"/>
        <end position="364"/>
    </location>
</feature>
<evidence type="ECO:0008006" key="5">
    <source>
        <dbReference type="Google" id="ProtNLM"/>
    </source>
</evidence>
<gene>
    <name evidence="3" type="ORF">DJ021_02250</name>
</gene>
<evidence type="ECO:0000256" key="2">
    <source>
        <dbReference type="SAM" id="SignalP"/>
    </source>
</evidence>
<keyword evidence="1" id="KW-0175">Coiled coil</keyword>
<dbReference type="RefSeq" id="WP_111455996.1">
    <property type="nucleotide sequence ID" value="NZ_QFYP01000001.1"/>
</dbReference>
<proteinExistence type="predicted"/>
<evidence type="ECO:0000313" key="4">
    <source>
        <dbReference type="Proteomes" id="UP000249842"/>
    </source>
</evidence>
<organism evidence="3 4">
    <name type="scientific">Phenylobacterium hankyongense</name>
    <dbReference type="NCBI Taxonomy" id="1813876"/>
    <lineage>
        <taxon>Bacteria</taxon>
        <taxon>Pseudomonadati</taxon>
        <taxon>Pseudomonadota</taxon>
        <taxon>Alphaproteobacteria</taxon>
        <taxon>Caulobacterales</taxon>
        <taxon>Caulobacteraceae</taxon>
        <taxon>Phenylobacterium</taxon>
    </lineage>
</organism>
<sequence>MKPAILVLLLAALVAGPAKAQPLTREELVAALKAQERVIGALEQRIAALERERAAAPPIQQIPAPAPTSMAAAGTVAPADDEAALEALSRTLVQRGGLVLPPWRMELIPSFAYSNREVQGLALAATPEGVPTVADQRLRSDQLRASAALRVGLPWSSQAEVRVPYAWLRQSRALGDGSHAVNEGSGLGDVELALSHQFLREAGWRPDLVGGLSWRFATGRDPFRARLAAVQPGSGVDEVRARVTAVKSSDPMVFFGTLSFAHALTAHESFGDVQLGDAVGLELGTLLAVSPETSLTVGLAQEFRGRTQIDRVGSPGSDTAAASLQLGLDRVLAPNVLLDVSLGVGLTRDAPDYAVQVSLPIRFR</sequence>
<accession>A0A328AUK1</accession>
<dbReference type="EMBL" id="QFYP01000001">
    <property type="protein sequence ID" value="RAK58703.1"/>
    <property type="molecule type" value="Genomic_DNA"/>
</dbReference>
<keyword evidence="2" id="KW-0732">Signal</keyword>
<reference evidence="4" key="1">
    <citation type="submission" date="2018-05" db="EMBL/GenBank/DDBJ databases">
        <authorList>
            <person name="Li X."/>
        </authorList>
    </citation>
    <scope>NUCLEOTIDE SEQUENCE [LARGE SCALE GENOMIC DNA]</scope>
    <source>
        <strain evidence="4">HKS-05</strain>
    </source>
</reference>
<dbReference type="Proteomes" id="UP000249842">
    <property type="component" value="Unassembled WGS sequence"/>
</dbReference>
<name>A0A328AUK1_9CAUL</name>
<protein>
    <recommendedName>
        <fullName evidence="5">Transporter</fullName>
    </recommendedName>
</protein>